<dbReference type="GO" id="GO:0032204">
    <property type="term" value="P:regulation of telomere maintenance"/>
    <property type="evidence" value="ECO:0007669"/>
    <property type="project" value="EnsemblFungi"/>
</dbReference>
<dbReference type="GO" id="GO:0005524">
    <property type="term" value="F:ATP binding"/>
    <property type="evidence" value="ECO:0007669"/>
    <property type="project" value="UniProtKB-KW"/>
</dbReference>
<dbReference type="GO" id="GO:0006289">
    <property type="term" value="P:nucleotide-excision repair"/>
    <property type="evidence" value="ECO:0007669"/>
    <property type="project" value="EnsemblFungi"/>
</dbReference>
<dbReference type="GeneID" id="30035065"/>
<dbReference type="InterPro" id="IPR011545">
    <property type="entry name" value="DEAD/DEAH_box_helicase_dom"/>
</dbReference>
<dbReference type="RefSeq" id="XP_018737931.1">
    <property type="nucleotide sequence ID" value="XM_018880077.1"/>
</dbReference>
<dbReference type="Pfam" id="PF22982">
    <property type="entry name" value="WHD_HRQ1"/>
    <property type="match status" value="1"/>
</dbReference>
<dbReference type="InterPro" id="IPR018973">
    <property type="entry name" value="MZB"/>
</dbReference>
<name>A0A167FLJ3_9ASCO</name>
<dbReference type="InterPro" id="IPR027417">
    <property type="entry name" value="P-loop_NTPase"/>
</dbReference>
<dbReference type="KEGG" id="slb:AWJ20_3082"/>
<dbReference type="SUPFAM" id="SSF52540">
    <property type="entry name" value="P-loop containing nucleoside triphosphate hydrolases"/>
    <property type="match status" value="1"/>
</dbReference>
<dbReference type="GO" id="GO:0003697">
    <property type="term" value="F:single-stranded DNA binding"/>
    <property type="evidence" value="ECO:0007669"/>
    <property type="project" value="EnsemblFungi"/>
</dbReference>
<organism evidence="5 6">
    <name type="scientific">Sugiyamaella lignohabitans</name>
    <dbReference type="NCBI Taxonomy" id="796027"/>
    <lineage>
        <taxon>Eukaryota</taxon>
        <taxon>Fungi</taxon>
        <taxon>Dikarya</taxon>
        <taxon>Ascomycota</taxon>
        <taxon>Saccharomycotina</taxon>
        <taxon>Dipodascomycetes</taxon>
        <taxon>Dipodascales</taxon>
        <taxon>Trichomonascaceae</taxon>
        <taxon>Sugiyamaella</taxon>
    </lineage>
</organism>
<dbReference type="GO" id="GO:0043138">
    <property type="term" value="F:3'-5' DNA helicase activity"/>
    <property type="evidence" value="ECO:0007669"/>
    <property type="project" value="EnsemblFungi"/>
</dbReference>
<dbReference type="CDD" id="cd17923">
    <property type="entry name" value="DEXHc_Hrq1-like"/>
    <property type="match status" value="1"/>
</dbReference>
<dbReference type="AlphaFoldDB" id="A0A167FLJ3"/>
<dbReference type="PANTHER" id="PTHR47957">
    <property type="entry name" value="ATP-DEPENDENT HELICASE HRQ1"/>
    <property type="match status" value="1"/>
</dbReference>
<accession>A0A167FLJ3</accession>
<dbReference type="EMBL" id="CP014503">
    <property type="protein sequence ID" value="ANB15454.1"/>
    <property type="molecule type" value="Genomic_DNA"/>
</dbReference>
<dbReference type="InterPro" id="IPR055227">
    <property type="entry name" value="HRQ1_WHD"/>
</dbReference>
<dbReference type="GO" id="GO:0042162">
    <property type="term" value="F:telomeric DNA binding"/>
    <property type="evidence" value="ECO:0007669"/>
    <property type="project" value="EnsemblFungi"/>
</dbReference>
<evidence type="ECO:0000256" key="2">
    <source>
        <dbReference type="ARBA" id="ARBA00022840"/>
    </source>
</evidence>
<dbReference type="GO" id="GO:0036297">
    <property type="term" value="P:interstrand cross-link repair"/>
    <property type="evidence" value="ECO:0007669"/>
    <property type="project" value="EnsemblFungi"/>
</dbReference>
<protein>
    <submittedName>
        <fullName evidence="5">Hrq1p</fullName>
    </submittedName>
</protein>
<dbReference type="Gene3D" id="3.40.50.300">
    <property type="entry name" value="P-loop containing nucleotide triphosphate hydrolases"/>
    <property type="match status" value="2"/>
</dbReference>
<reference evidence="5 6" key="1">
    <citation type="submission" date="2016-02" db="EMBL/GenBank/DDBJ databases">
        <title>Complete genome sequence and transcriptome regulation of the pentose utilising yeast Sugiyamaella lignohabitans.</title>
        <authorList>
            <person name="Bellasio M."/>
            <person name="Peymann A."/>
            <person name="Valli M."/>
            <person name="Sipitzky M."/>
            <person name="Graf A."/>
            <person name="Sauer M."/>
            <person name="Marx H."/>
            <person name="Mattanovich D."/>
        </authorList>
    </citation>
    <scope>NUCLEOTIDE SEQUENCE [LARGE SCALE GENOMIC DNA]</scope>
    <source>
        <strain evidence="5 6">CBS 10342</strain>
    </source>
</reference>
<dbReference type="PROSITE" id="PS51194">
    <property type="entry name" value="HELICASE_CTER"/>
    <property type="match status" value="1"/>
</dbReference>
<keyword evidence="2" id="KW-0067">ATP-binding</keyword>
<dbReference type="CDD" id="cd18797">
    <property type="entry name" value="SF2_C_Hrq"/>
    <property type="match status" value="1"/>
</dbReference>
<dbReference type="Pfam" id="PF00271">
    <property type="entry name" value="Helicase_C"/>
    <property type="match status" value="1"/>
</dbReference>
<dbReference type="GO" id="GO:0005634">
    <property type="term" value="C:nucleus"/>
    <property type="evidence" value="ECO:0007669"/>
    <property type="project" value="TreeGrafter"/>
</dbReference>
<dbReference type="Proteomes" id="UP000189580">
    <property type="component" value="Chromosome b"/>
</dbReference>
<evidence type="ECO:0000259" key="4">
    <source>
        <dbReference type="PROSITE" id="PS51194"/>
    </source>
</evidence>
<dbReference type="GO" id="GO:0042275">
    <property type="term" value="P:error-free postreplication DNA repair"/>
    <property type="evidence" value="ECO:0007669"/>
    <property type="project" value="EnsemblFungi"/>
</dbReference>
<evidence type="ECO:0000256" key="1">
    <source>
        <dbReference type="ARBA" id="ARBA00022741"/>
    </source>
</evidence>
<dbReference type="PANTHER" id="PTHR47957:SF3">
    <property type="entry name" value="ATP-DEPENDENT HELICASE HRQ1"/>
    <property type="match status" value="1"/>
</dbReference>
<dbReference type="GO" id="GO:0008047">
    <property type="term" value="F:enzyme activator activity"/>
    <property type="evidence" value="ECO:0007669"/>
    <property type="project" value="EnsemblFungi"/>
</dbReference>
<keyword evidence="6" id="KW-1185">Reference proteome</keyword>
<evidence type="ECO:0000259" key="3">
    <source>
        <dbReference type="PROSITE" id="PS51192"/>
    </source>
</evidence>
<dbReference type="InterPro" id="IPR001650">
    <property type="entry name" value="Helicase_C-like"/>
</dbReference>
<feature type="domain" description="Helicase C-terminal" evidence="4">
    <location>
        <begin position="540"/>
        <end position="697"/>
    </location>
</feature>
<evidence type="ECO:0000313" key="5">
    <source>
        <dbReference type="EMBL" id="ANB15454.1"/>
    </source>
</evidence>
<dbReference type="Pfam" id="PF00270">
    <property type="entry name" value="DEAD"/>
    <property type="match status" value="1"/>
</dbReference>
<dbReference type="GO" id="GO:0032202">
    <property type="term" value="P:telomere assembly"/>
    <property type="evidence" value="ECO:0007669"/>
    <property type="project" value="EnsemblFungi"/>
</dbReference>
<dbReference type="Pfam" id="PF09369">
    <property type="entry name" value="MZB"/>
    <property type="match status" value="1"/>
</dbReference>
<dbReference type="PROSITE" id="PS51192">
    <property type="entry name" value="HELICASE_ATP_BIND_1"/>
    <property type="match status" value="1"/>
</dbReference>
<dbReference type="InterPro" id="IPR014001">
    <property type="entry name" value="Helicase_ATP-bd"/>
</dbReference>
<dbReference type="SMART" id="SM00487">
    <property type="entry name" value="DEXDc"/>
    <property type="match status" value="1"/>
</dbReference>
<sequence>MKRELEEPISIRSSDINTANWDKDIAFLKKLHKSVVTIYTFLVSSGRYIVTTYSAIKPAVEKDIGRPLTVDDLAQIKYLVPDDVVLAYVDENQVEEHAAPVTTRNGFETTDRDIYRLSTIENDGFEEQDEIPVEPPRRLLVFEFVDGKVRPEVAKKRKMTPTPRPASKIVKPPRFSVENIKKMIDKRIEKYSVALEAFRLSCLASGVDLLATLEERSKPFIPVLEQFEDPVEYMMKNSGNAFENKESGSIAKFIRDVKQSPDYADQIVKDGEIHVISRDAQYGSSDICDVLSYSLVIALKELRNITRLYSHQELALNSLKCDKTKGVIVTTSTSSGKSLVFQLPVLDSLLKSKDTTTAMYIFPTKALAQDQKRSFLELLNAIPELQGIVAETYDGDTDQEKRYFVRNNSNIIFTNPDMVHASILPNWDLWATFLRNLKCIVVDELHIYSGLFGAHVAYIMRRLLRIVNELGNTDVKIISCSATVRNPLNLMSNIFGFSSDEIVVVDKDGSSMGSRTYLLWNCRYVSPKDHKSGRVHPVGEAAHLLINLTSRGIRTIAFCRVRRTCELLMKSVRSMLETSGRTDLLSRLMAYRGGYSLEDRRRIEKEMFDGRLLGIVATNALELGIDIGNLDAVLIVGFPFTISNLRQQCGRAGRRNHDALALIIGSGDAVDQYYMNNPNAIMEAPDADIPLALDNLLIQESHLQCGAYELPIRLDIDAKYFGFSIEADATEKQVWEDLVKSRLVELEEVENAYTCQDKYLPQPSSHVVIRGIEEDEFAVVDTTNNRNVVMETVEASRVMFTLYEGGIFIHQGQPYLVQEFNPTQKYAKVARVDVDWITRQRDYTNVDPIETELYSVLSTEEDLQQGERYAACFGRIRYEAVVFGFFKIDKRDRIVDAVEVDNPPWIYESKGFWIDVPNSALRILKQKGLSIAGAVHGAEHALLSLFPMFVTALPGEVSTECKAPEKEYSHRTTNRKRPARLIFCDRKGGKQGAGISRKAFEFADDLVRQALDRVESCPCEFGCPGCVASPQCREHSEIISKVGALVIFKELRHAPLDLETIPQGPEPNLKKATSAETVIAASPVKMTPKARSSMMDRKNVPGVVLFPE</sequence>
<evidence type="ECO:0000313" key="6">
    <source>
        <dbReference type="Proteomes" id="UP000189580"/>
    </source>
</evidence>
<gene>
    <name evidence="5" type="primary">HRQ1</name>
    <name evidence="5" type="ORF">AWJ20_3082</name>
</gene>
<dbReference type="SMART" id="SM00490">
    <property type="entry name" value="HELICc"/>
    <property type="match status" value="1"/>
</dbReference>
<keyword evidence="1" id="KW-0547">Nucleotide-binding</keyword>
<proteinExistence type="predicted"/>
<dbReference type="OrthoDB" id="18781at2759"/>
<feature type="domain" description="Helicase ATP-binding" evidence="3">
    <location>
        <begin position="318"/>
        <end position="502"/>
    </location>
</feature>